<protein>
    <recommendedName>
        <fullName evidence="4">DUF4306 domain-containing protein</fullName>
    </recommendedName>
</protein>
<comment type="caution">
    <text evidence="2">The sequence shown here is derived from an EMBL/GenBank/DDBJ whole genome shotgun (WGS) entry which is preliminary data.</text>
</comment>
<name>A0ABQ6G9N2_9BACL</name>
<evidence type="ECO:0000256" key="1">
    <source>
        <dbReference type="SAM" id="Phobius"/>
    </source>
</evidence>
<organism evidence="2 3">
    <name type="scientific">Paenibacillus glycanilyticus</name>
    <dbReference type="NCBI Taxonomy" id="126569"/>
    <lineage>
        <taxon>Bacteria</taxon>
        <taxon>Bacillati</taxon>
        <taxon>Bacillota</taxon>
        <taxon>Bacilli</taxon>
        <taxon>Bacillales</taxon>
        <taxon>Paenibacillaceae</taxon>
        <taxon>Paenibacillus</taxon>
    </lineage>
</organism>
<dbReference type="Proteomes" id="UP001157114">
    <property type="component" value="Unassembled WGS sequence"/>
</dbReference>
<keyword evidence="1" id="KW-1133">Transmembrane helix</keyword>
<sequence length="87" mass="10148">MYKKFVVTSALLLAYLLACWWVDVISSKIVMDASGRSFTIANHYFYNEYIFIGDNTERNLKVDRIFLLCSGVGYFVYSLAKRNRKTK</sequence>
<evidence type="ECO:0000313" key="3">
    <source>
        <dbReference type="Proteomes" id="UP001157114"/>
    </source>
</evidence>
<keyword evidence="3" id="KW-1185">Reference proteome</keyword>
<reference evidence="2 3" key="1">
    <citation type="submission" date="2023-03" db="EMBL/GenBank/DDBJ databases">
        <title>Draft genome sequence of the bacteria which degrade cell wall of Tricholomamatutake.</title>
        <authorList>
            <person name="Konishi Y."/>
            <person name="Fukuta Y."/>
            <person name="Shirasaka N."/>
        </authorList>
    </citation>
    <scope>NUCLEOTIDE SEQUENCE [LARGE SCALE GENOMIC DNA]</scope>
    <source>
        <strain evidence="3">mu1</strain>
    </source>
</reference>
<proteinExistence type="predicted"/>
<gene>
    <name evidence="2" type="ORF">MU1_11040</name>
</gene>
<dbReference type="EMBL" id="BSSQ01000004">
    <property type="protein sequence ID" value="GLX66760.1"/>
    <property type="molecule type" value="Genomic_DNA"/>
</dbReference>
<keyword evidence="1" id="KW-0812">Transmembrane</keyword>
<keyword evidence="1" id="KW-0472">Membrane</keyword>
<feature type="transmembrane region" description="Helical" evidence="1">
    <location>
        <begin position="64"/>
        <end position="80"/>
    </location>
</feature>
<accession>A0ABQ6G9N2</accession>
<evidence type="ECO:0008006" key="4">
    <source>
        <dbReference type="Google" id="ProtNLM"/>
    </source>
</evidence>
<evidence type="ECO:0000313" key="2">
    <source>
        <dbReference type="EMBL" id="GLX66760.1"/>
    </source>
</evidence>